<feature type="transmembrane region" description="Helical" evidence="16">
    <location>
        <begin position="122"/>
        <end position="139"/>
    </location>
</feature>
<feature type="transmembrane region" description="Helical" evidence="16">
    <location>
        <begin position="412"/>
        <end position="434"/>
    </location>
</feature>
<feature type="transmembrane region" description="Helical" evidence="16">
    <location>
        <begin position="463"/>
        <end position="479"/>
    </location>
</feature>
<dbReference type="NCBIfam" id="TIGR01974">
    <property type="entry name" value="NDH_I_L"/>
    <property type="match status" value="1"/>
</dbReference>
<dbReference type="Pfam" id="PF06455">
    <property type="entry name" value="NADH5_C"/>
    <property type="match status" value="1"/>
</dbReference>
<keyword evidence="8" id="KW-1278">Translocase</keyword>
<evidence type="ECO:0000256" key="10">
    <source>
        <dbReference type="ARBA" id="ARBA00022989"/>
    </source>
</evidence>
<keyword evidence="7" id="KW-0999">Mitochondrion inner membrane</keyword>
<evidence type="ECO:0000256" key="9">
    <source>
        <dbReference type="ARBA" id="ARBA00022982"/>
    </source>
</evidence>
<dbReference type="PANTHER" id="PTHR42829">
    <property type="entry name" value="NADH-UBIQUINONE OXIDOREDUCTASE CHAIN 5"/>
    <property type="match status" value="1"/>
</dbReference>
<feature type="transmembrane region" description="Helical" evidence="16">
    <location>
        <begin position="89"/>
        <end position="110"/>
    </location>
</feature>
<evidence type="ECO:0000256" key="8">
    <source>
        <dbReference type="ARBA" id="ARBA00022967"/>
    </source>
</evidence>
<feature type="domain" description="NADH-Ubiquinone oxidoreductase (complex I) chain 5 N-terminal" evidence="18">
    <location>
        <begin position="73"/>
        <end position="123"/>
    </location>
</feature>
<comment type="subcellular location">
    <subcellularLocation>
        <location evidence="1">Mitochondrion inner membrane</location>
        <topology evidence="1">Multi-pass membrane protein</topology>
    </subcellularLocation>
</comment>
<dbReference type="InterPro" id="IPR010934">
    <property type="entry name" value="NADH_DH_su5_C"/>
</dbReference>
<dbReference type="PANTHER" id="PTHR42829:SF2">
    <property type="entry name" value="NADH-UBIQUINONE OXIDOREDUCTASE CHAIN 5"/>
    <property type="match status" value="1"/>
</dbReference>
<dbReference type="EC" id="7.1.1.2" evidence="2 16"/>
<feature type="transmembrane region" description="Helical" evidence="16">
    <location>
        <begin position="368"/>
        <end position="392"/>
    </location>
</feature>
<dbReference type="Pfam" id="PF00361">
    <property type="entry name" value="Proton_antipo_M"/>
    <property type="match status" value="1"/>
</dbReference>
<evidence type="ECO:0000256" key="7">
    <source>
        <dbReference type="ARBA" id="ARBA00022792"/>
    </source>
</evidence>
<comment type="similarity">
    <text evidence="16">Belongs to the complex I subunit 5 family.</text>
</comment>
<reference evidence="20" key="1">
    <citation type="journal article" date="2019" name="Mitochondrial DNA Part B Resour">
        <title>The complete mitochondrial genome information of Phoxinus phoxinus (Cypriniformes: Cyprinidae) on the Korean Peninsula and the phylogenetic implication.</title>
        <authorList>
            <person name="Lee Y.J."/>
            <person name="Cha S.H."/>
            <person name="An J."/>
            <person name="Suk H.Y."/>
        </authorList>
    </citation>
    <scope>NUCLEOTIDE SEQUENCE</scope>
    <source>
        <strain evidence="20">DD</strain>
    </source>
</reference>
<feature type="transmembrane region" description="Helical" evidence="16">
    <location>
        <begin position="48"/>
        <end position="69"/>
    </location>
</feature>
<evidence type="ECO:0000256" key="1">
    <source>
        <dbReference type="ARBA" id="ARBA00004448"/>
    </source>
</evidence>
<dbReference type="EMBL" id="MK227442">
    <property type="protein sequence ID" value="QKV10091.1"/>
    <property type="molecule type" value="Genomic_DNA"/>
</dbReference>
<accession>A0A7D5A859</accession>
<evidence type="ECO:0000256" key="14">
    <source>
        <dbReference type="ARBA" id="ARBA00023136"/>
    </source>
</evidence>
<comment type="function">
    <text evidence="16">Core subunit of the mitochondrial membrane respiratory chain NADH dehydrogenase (Complex I) which catalyzes electron transfer from NADH through the respiratory chain, using ubiquinone as an electron acceptor. Essential for the catalytic activity and assembly of complex I.</text>
</comment>
<evidence type="ECO:0000259" key="18">
    <source>
        <dbReference type="Pfam" id="PF00662"/>
    </source>
</evidence>
<dbReference type="GO" id="GO:0003954">
    <property type="term" value="F:NADH dehydrogenase activity"/>
    <property type="evidence" value="ECO:0007669"/>
    <property type="project" value="TreeGrafter"/>
</dbReference>
<keyword evidence="13 16" id="KW-0496">Mitochondrion</keyword>
<feature type="transmembrane region" description="Helical" evidence="16">
    <location>
        <begin position="491"/>
        <end position="514"/>
    </location>
</feature>
<evidence type="ECO:0000259" key="19">
    <source>
        <dbReference type="Pfam" id="PF06455"/>
    </source>
</evidence>
<sequence length="611" mass="67437">MSPMALIMTSSLVLVIAILIFPLLTAMNPGTQKQEWADTHVKTAVSTAFFVSLLPLLIFLSQGTETIVTDWHWMNTQMFDTNISFKFDHYSLIFIPIALYVTWSILEFALWYMHSDPNMNRFFKYLLLFLVAMIVLVTADNMFQLFIGWEGVGIMSFLLIGWWHGRADANTAALQAVIYNRVGDIGLILTMAWFAMNMNSWDIPQITLLSKNFTMTTPLMGLILAATGKSAQFGLHPWLPSAMEGPTPVSALLHSSTMVVAGIFLLIRLHPLMESNELALTTCLCLGALTTLFTATCALTQNDIKKIVAFSTSSQLGLMMVTIGLNQPQLAFLHICTHAFFKAMLFLCSGSIIHSLNDEQDIRKMGGLFKLMPTTSTCLTIGSLALTGTPFLAGFFSKDAIIEALNTSYLNAWALALTLVATSFTAVYSFRVVYFVTMGSPRFLALSPINENSPRVINPIKRLAWGSIIAGLIITYNLLPLKTPVMTMPPVLKIAALIVTIIGLLVAMELAAMTNKPGKIIPKMSTHHFSNMLGYFPALMHRLSPKANLTLGQAAATKFDQTWLQQTGPKSFTLTQMMFAKMLSDITPGMIKTYLTIFLLTMALALLLALV</sequence>
<evidence type="ECO:0000256" key="3">
    <source>
        <dbReference type="ARBA" id="ARBA00021096"/>
    </source>
</evidence>
<dbReference type="AlphaFoldDB" id="A0A7D5A859"/>
<evidence type="ECO:0000256" key="13">
    <source>
        <dbReference type="ARBA" id="ARBA00023128"/>
    </source>
</evidence>
<evidence type="ECO:0000256" key="2">
    <source>
        <dbReference type="ARBA" id="ARBA00012944"/>
    </source>
</evidence>
<evidence type="ECO:0000256" key="16">
    <source>
        <dbReference type="RuleBase" id="RU003404"/>
    </source>
</evidence>
<dbReference type="GO" id="GO:0005743">
    <property type="term" value="C:mitochondrial inner membrane"/>
    <property type="evidence" value="ECO:0007669"/>
    <property type="project" value="UniProtKB-SubCell"/>
</dbReference>
<comment type="catalytic activity">
    <reaction evidence="15 16">
        <text>a ubiquinone + NADH + 5 H(+)(in) = a ubiquinol + NAD(+) + 4 H(+)(out)</text>
        <dbReference type="Rhea" id="RHEA:29091"/>
        <dbReference type="Rhea" id="RHEA-COMP:9565"/>
        <dbReference type="Rhea" id="RHEA-COMP:9566"/>
        <dbReference type="ChEBI" id="CHEBI:15378"/>
        <dbReference type="ChEBI" id="CHEBI:16389"/>
        <dbReference type="ChEBI" id="CHEBI:17976"/>
        <dbReference type="ChEBI" id="CHEBI:57540"/>
        <dbReference type="ChEBI" id="CHEBI:57945"/>
        <dbReference type="EC" id="7.1.1.2"/>
    </reaction>
</comment>
<evidence type="ECO:0000256" key="12">
    <source>
        <dbReference type="ARBA" id="ARBA00023075"/>
    </source>
</evidence>
<feature type="transmembrane region" description="Helical" evidence="16">
    <location>
        <begin position="208"/>
        <end position="228"/>
    </location>
</feature>
<feature type="transmembrane region" description="Helical" evidence="16">
    <location>
        <begin position="591"/>
        <end position="610"/>
    </location>
</feature>
<feature type="transmembrane region" description="Helical" evidence="16">
    <location>
        <begin position="331"/>
        <end position="356"/>
    </location>
</feature>
<dbReference type="GO" id="GO:0008137">
    <property type="term" value="F:NADH dehydrogenase (ubiquinone) activity"/>
    <property type="evidence" value="ECO:0007669"/>
    <property type="project" value="UniProtKB-EC"/>
</dbReference>
<evidence type="ECO:0000259" key="17">
    <source>
        <dbReference type="Pfam" id="PF00361"/>
    </source>
</evidence>
<keyword evidence="9" id="KW-0249">Electron transport</keyword>
<organism evidence="20">
    <name type="scientific">Phoxinus phoxinus</name>
    <name type="common">Eurasian minnow</name>
    <dbReference type="NCBI Taxonomy" id="58324"/>
    <lineage>
        <taxon>Eukaryota</taxon>
        <taxon>Metazoa</taxon>
        <taxon>Chordata</taxon>
        <taxon>Craniata</taxon>
        <taxon>Vertebrata</taxon>
        <taxon>Euteleostomi</taxon>
        <taxon>Actinopterygii</taxon>
        <taxon>Neopterygii</taxon>
        <taxon>Teleostei</taxon>
        <taxon>Ostariophysi</taxon>
        <taxon>Cypriniformes</taxon>
        <taxon>Leuciscidae</taxon>
        <taxon>Phoxininae</taxon>
        <taxon>Phoxinus</taxon>
    </lineage>
</organism>
<keyword evidence="10 16" id="KW-1133">Transmembrane helix</keyword>
<dbReference type="InterPro" id="IPR018393">
    <property type="entry name" value="NADHpl_OxRdtase_5_subgr"/>
</dbReference>
<keyword evidence="14 16" id="KW-0472">Membrane</keyword>
<evidence type="ECO:0000256" key="5">
    <source>
        <dbReference type="ARBA" id="ARBA00022660"/>
    </source>
</evidence>
<evidence type="ECO:0000256" key="6">
    <source>
        <dbReference type="ARBA" id="ARBA00022692"/>
    </source>
</evidence>
<feature type="transmembrane region" description="Helical" evidence="16">
    <location>
        <begin position="177"/>
        <end position="196"/>
    </location>
</feature>
<geneLocation type="mitochondrion" evidence="20"/>
<dbReference type="GO" id="GO:0015990">
    <property type="term" value="P:electron transport coupled proton transport"/>
    <property type="evidence" value="ECO:0007669"/>
    <property type="project" value="TreeGrafter"/>
</dbReference>
<dbReference type="InterPro" id="IPR001750">
    <property type="entry name" value="ND/Mrp_TM"/>
</dbReference>
<dbReference type="InterPro" id="IPR001516">
    <property type="entry name" value="Proton_antipo_N"/>
</dbReference>
<evidence type="ECO:0000256" key="11">
    <source>
        <dbReference type="ARBA" id="ARBA00023027"/>
    </source>
</evidence>
<keyword evidence="11 16" id="KW-0520">NAD</keyword>
<evidence type="ECO:0000256" key="15">
    <source>
        <dbReference type="ARBA" id="ARBA00049551"/>
    </source>
</evidence>
<protein>
    <recommendedName>
        <fullName evidence="3 16">NADH-ubiquinone oxidoreductase chain 5</fullName>
        <ecNumber evidence="2 16">7.1.1.2</ecNumber>
    </recommendedName>
</protein>
<feature type="domain" description="NADH dehydrogenase subunit 5 C-terminal" evidence="19">
    <location>
        <begin position="428"/>
        <end position="608"/>
    </location>
</feature>
<dbReference type="PRINTS" id="PR01434">
    <property type="entry name" value="NADHDHGNASE5"/>
</dbReference>
<proteinExistence type="inferred from homology"/>
<dbReference type="InterPro" id="IPR003945">
    <property type="entry name" value="NU5C-like"/>
</dbReference>
<feature type="transmembrane region" description="Helical" evidence="16">
    <location>
        <begin position="249"/>
        <end position="267"/>
    </location>
</feature>
<evidence type="ECO:0000256" key="4">
    <source>
        <dbReference type="ARBA" id="ARBA00022448"/>
    </source>
</evidence>
<keyword evidence="12 16" id="KW-0830">Ubiquinone</keyword>
<keyword evidence="5" id="KW-0679">Respiratory chain</keyword>
<feature type="domain" description="NADH:quinone oxidoreductase/Mrp antiporter transmembrane" evidence="17">
    <location>
        <begin position="139"/>
        <end position="423"/>
    </location>
</feature>
<keyword evidence="6 16" id="KW-0812">Transmembrane</keyword>
<dbReference type="GO" id="GO:0042773">
    <property type="term" value="P:ATP synthesis coupled electron transport"/>
    <property type="evidence" value="ECO:0007669"/>
    <property type="project" value="InterPro"/>
</dbReference>
<feature type="transmembrane region" description="Helical" evidence="16">
    <location>
        <begin position="145"/>
        <end position="165"/>
    </location>
</feature>
<dbReference type="Pfam" id="PF00662">
    <property type="entry name" value="Proton_antipo_N"/>
    <property type="match status" value="1"/>
</dbReference>
<feature type="transmembrane region" description="Helical" evidence="16">
    <location>
        <begin position="279"/>
        <end position="300"/>
    </location>
</feature>
<feature type="transmembrane region" description="Helical" evidence="16">
    <location>
        <begin position="6"/>
        <end position="27"/>
    </location>
</feature>
<keyword evidence="4 16" id="KW-0813">Transport</keyword>
<evidence type="ECO:0000313" key="20">
    <source>
        <dbReference type="EMBL" id="QKV10091.1"/>
    </source>
</evidence>
<name>A0A7D5A859_9TELE</name>
<feature type="transmembrane region" description="Helical" evidence="16">
    <location>
        <begin position="307"/>
        <end position="325"/>
    </location>
</feature>
<gene>
    <name evidence="20" type="primary">ND5</name>
</gene>